<evidence type="ECO:0000256" key="3">
    <source>
        <dbReference type="ARBA" id="ARBA00022692"/>
    </source>
</evidence>
<dbReference type="OrthoDB" id="6384190at2"/>
<evidence type="ECO:0000313" key="8">
    <source>
        <dbReference type="Proteomes" id="UP000316225"/>
    </source>
</evidence>
<evidence type="ECO:0000313" key="7">
    <source>
        <dbReference type="EMBL" id="TWI31465.1"/>
    </source>
</evidence>
<keyword evidence="4 6" id="KW-1133">Transmembrane helix</keyword>
<name>A0A562NH10_9RHOB</name>
<dbReference type="GO" id="GO:0022857">
    <property type="term" value="F:transmembrane transporter activity"/>
    <property type="evidence" value="ECO:0007669"/>
    <property type="project" value="InterPro"/>
</dbReference>
<evidence type="ECO:0000256" key="6">
    <source>
        <dbReference type="SAM" id="Phobius"/>
    </source>
</evidence>
<dbReference type="EMBL" id="VLKU01000009">
    <property type="protein sequence ID" value="TWI31465.1"/>
    <property type="molecule type" value="Genomic_DNA"/>
</dbReference>
<dbReference type="AlphaFoldDB" id="A0A562NH10"/>
<feature type="transmembrane region" description="Helical" evidence="6">
    <location>
        <begin position="254"/>
        <end position="271"/>
    </location>
</feature>
<reference evidence="7 8" key="1">
    <citation type="journal article" date="2015" name="Stand. Genomic Sci.">
        <title>Genomic Encyclopedia of Bacterial and Archaeal Type Strains, Phase III: the genomes of soil and plant-associated and newly described type strains.</title>
        <authorList>
            <person name="Whitman W.B."/>
            <person name="Woyke T."/>
            <person name="Klenk H.P."/>
            <person name="Zhou Y."/>
            <person name="Lilburn T.G."/>
            <person name="Beck B.J."/>
            <person name="De Vos P."/>
            <person name="Vandamme P."/>
            <person name="Eisen J.A."/>
            <person name="Garrity G."/>
            <person name="Hugenholtz P."/>
            <person name="Kyrpides N.C."/>
        </authorList>
    </citation>
    <scope>NUCLEOTIDE SEQUENCE [LARGE SCALE GENOMIC DNA]</scope>
    <source>
        <strain evidence="7 8">CGMCC 1.5364</strain>
    </source>
</reference>
<feature type="transmembrane region" description="Helical" evidence="6">
    <location>
        <begin position="127"/>
        <end position="146"/>
    </location>
</feature>
<protein>
    <submittedName>
        <fullName evidence="7">Ribose transport system permease protein</fullName>
    </submittedName>
</protein>
<keyword evidence="5 6" id="KW-0472">Membrane</keyword>
<dbReference type="PANTHER" id="PTHR32196:SF72">
    <property type="entry name" value="RIBOSE IMPORT PERMEASE PROTEIN RBSC"/>
    <property type="match status" value="1"/>
</dbReference>
<keyword evidence="2" id="KW-1003">Cell membrane</keyword>
<dbReference type="CDD" id="cd06579">
    <property type="entry name" value="TM_PBP1_transp_AraH_like"/>
    <property type="match status" value="1"/>
</dbReference>
<evidence type="ECO:0000256" key="5">
    <source>
        <dbReference type="ARBA" id="ARBA00023136"/>
    </source>
</evidence>
<feature type="transmembrane region" description="Helical" evidence="6">
    <location>
        <begin position="77"/>
        <end position="94"/>
    </location>
</feature>
<comment type="caution">
    <text evidence="7">The sequence shown here is derived from an EMBL/GenBank/DDBJ whole genome shotgun (WGS) entry which is preliminary data.</text>
</comment>
<evidence type="ECO:0000256" key="1">
    <source>
        <dbReference type="ARBA" id="ARBA00004651"/>
    </source>
</evidence>
<accession>A0A562NH10</accession>
<feature type="transmembrane region" description="Helical" evidence="6">
    <location>
        <begin position="219"/>
        <end position="242"/>
    </location>
</feature>
<feature type="transmembrane region" description="Helical" evidence="6">
    <location>
        <begin position="100"/>
        <end position="120"/>
    </location>
</feature>
<dbReference type="GO" id="GO:0005886">
    <property type="term" value="C:plasma membrane"/>
    <property type="evidence" value="ECO:0007669"/>
    <property type="project" value="UniProtKB-SubCell"/>
</dbReference>
<keyword evidence="8" id="KW-1185">Reference proteome</keyword>
<dbReference type="PANTHER" id="PTHR32196">
    <property type="entry name" value="ABC TRANSPORTER PERMEASE PROTEIN YPHD-RELATED-RELATED"/>
    <property type="match status" value="1"/>
</dbReference>
<dbReference type="InterPro" id="IPR001851">
    <property type="entry name" value="ABC_transp_permease"/>
</dbReference>
<comment type="subcellular location">
    <subcellularLocation>
        <location evidence="1">Cell membrane</location>
        <topology evidence="1">Multi-pass membrane protein</topology>
    </subcellularLocation>
</comment>
<feature type="transmembrane region" description="Helical" evidence="6">
    <location>
        <begin position="21"/>
        <end position="44"/>
    </location>
</feature>
<proteinExistence type="predicted"/>
<keyword evidence="3 6" id="KW-0812">Transmembrane</keyword>
<sequence>MTEMTAKRSPMAAISGVMRNAGIAVALVLLILVFSLTTTTFLTPLNLTNIMVQITLNIILAAGMTFVILIGGIDLSVGSVMALAGVVGATFVSNPELPTWLAILGMIVASCGVGAIAGTINGLISAWWAIPSFIVTLGMLNMARGGALQFTQANTVYIANPAITKFGTATVAGIPVLFLVAVAIIILGWFVLNKTVFGRMLYAIGNNEEAVRLAGHNTLFYKTAAFAICGLGAGIAAIMYMARLTSASPIMGNGYELNAIAAVIIGGTSLAGGRGSMIGTLLGAAVIGVLGNGLILIGASDFVRQIITGAVIILAVILDAVQGRLAAKRKGA</sequence>
<organism evidence="7 8">
    <name type="scientific">Paracoccus sulfuroxidans</name>
    <dbReference type="NCBI Taxonomy" id="384678"/>
    <lineage>
        <taxon>Bacteria</taxon>
        <taxon>Pseudomonadati</taxon>
        <taxon>Pseudomonadota</taxon>
        <taxon>Alphaproteobacteria</taxon>
        <taxon>Rhodobacterales</taxon>
        <taxon>Paracoccaceae</taxon>
        <taxon>Paracoccus</taxon>
    </lineage>
</organism>
<feature type="transmembrane region" description="Helical" evidence="6">
    <location>
        <begin position="278"/>
        <end position="297"/>
    </location>
</feature>
<evidence type="ECO:0000256" key="4">
    <source>
        <dbReference type="ARBA" id="ARBA00022989"/>
    </source>
</evidence>
<dbReference type="Proteomes" id="UP000316225">
    <property type="component" value="Unassembled WGS sequence"/>
</dbReference>
<gene>
    <name evidence="7" type="ORF">IQ24_02916</name>
</gene>
<feature type="transmembrane region" description="Helical" evidence="6">
    <location>
        <begin position="166"/>
        <end position="192"/>
    </location>
</feature>
<evidence type="ECO:0000256" key="2">
    <source>
        <dbReference type="ARBA" id="ARBA00022475"/>
    </source>
</evidence>
<dbReference type="Pfam" id="PF02653">
    <property type="entry name" value="BPD_transp_2"/>
    <property type="match status" value="1"/>
</dbReference>
<feature type="transmembrane region" description="Helical" evidence="6">
    <location>
        <begin position="303"/>
        <end position="321"/>
    </location>
</feature>
<feature type="transmembrane region" description="Helical" evidence="6">
    <location>
        <begin position="50"/>
        <end position="70"/>
    </location>
</feature>